<reference evidence="2 3" key="1">
    <citation type="submission" date="2018-11" db="EMBL/GenBank/DDBJ databases">
        <authorList>
            <consortium name="Pathogen Informatics"/>
        </authorList>
    </citation>
    <scope>NUCLEOTIDE SEQUENCE [LARGE SCALE GENOMIC DNA]</scope>
</reference>
<sequence>MSEIDRLRRQANLAKTPSSPLASQIKNLKALLRARECEVAFLTNELTRRTTESAYLRSESQRVVDQLVEPKFIIPPPPPFQSSQVPTEASRTPLKALNVSPLQLSKPKTSLPSRALKYTGEEENSPADSTYLRDRWAPDGQDATSGSSCGILCDEGITAPTILGEFPVSAVVDDAHSDGNINSALLPTCERLDAKPVGAPSADHETQTEGQTPIARVSVAVSAELELVTSKQLTEQGTNTSFAPSAAEQGTNTSFAPSAAEQGTNTSFAPSAAEQGTNTSFASSAAEQGTSTSFAPSAAEQGTNTSFASSAADAELVTAKQLVEQGTN</sequence>
<name>A0A3P7LSU2_DIBLA</name>
<feature type="region of interest" description="Disordered" evidence="1">
    <location>
        <begin position="118"/>
        <end position="145"/>
    </location>
</feature>
<organism evidence="2 3">
    <name type="scientific">Dibothriocephalus latus</name>
    <name type="common">Fish tapeworm</name>
    <name type="synonym">Diphyllobothrium latum</name>
    <dbReference type="NCBI Taxonomy" id="60516"/>
    <lineage>
        <taxon>Eukaryota</taxon>
        <taxon>Metazoa</taxon>
        <taxon>Spiralia</taxon>
        <taxon>Lophotrochozoa</taxon>
        <taxon>Platyhelminthes</taxon>
        <taxon>Cestoda</taxon>
        <taxon>Eucestoda</taxon>
        <taxon>Diphyllobothriidea</taxon>
        <taxon>Diphyllobothriidae</taxon>
        <taxon>Dibothriocephalus</taxon>
    </lineage>
</organism>
<feature type="non-terminal residue" evidence="2">
    <location>
        <position position="328"/>
    </location>
</feature>
<evidence type="ECO:0000313" key="2">
    <source>
        <dbReference type="EMBL" id="VDN20155.1"/>
    </source>
</evidence>
<feature type="region of interest" description="Disordered" evidence="1">
    <location>
        <begin position="235"/>
        <end position="309"/>
    </location>
</feature>
<evidence type="ECO:0000256" key="1">
    <source>
        <dbReference type="SAM" id="MobiDB-lite"/>
    </source>
</evidence>
<dbReference type="EMBL" id="UYRU01070736">
    <property type="protein sequence ID" value="VDN20155.1"/>
    <property type="molecule type" value="Genomic_DNA"/>
</dbReference>
<protein>
    <submittedName>
        <fullName evidence="2">Uncharacterized protein</fullName>
    </submittedName>
</protein>
<proteinExistence type="predicted"/>
<gene>
    <name evidence="2" type="ORF">DILT_LOCUS13567</name>
</gene>
<evidence type="ECO:0000313" key="3">
    <source>
        <dbReference type="Proteomes" id="UP000281553"/>
    </source>
</evidence>
<dbReference type="OrthoDB" id="10550165at2759"/>
<dbReference type="Proteomes" id="UP000281553">
    <property type="component" value="Unassembled WGS sequence"/>
</dbReference>
<keyword evidence="3" id="KW-1185">Reference proteome</keyword>
<dbReference type="AlphaFoldDB" id="A0A3P7LSU2"/>
<accession>A0A3P7LSU2</accession>